<keyword evidence="1" id="KW-0547">Nucleotide-binding</keyword>
<dbReference type="GO" id="GO:0003924">
    <property type="term" value="F:GTPase activity"/>
    <property type="evidence" value="ECO:0007669"/>
    <property type="project" value="InterPro"/>
</dbReference>
<accession>A0A6B2LIY9</accession>
<dbReference type="PROSITE" id="PS51419">
    <property type="entry name" value="RAB"/>
    <property type="match status" value="1"/>
</dbReference>
<dbReference type="SUPFAM" id="SSF52540">
    <property type="entry name" value="P-loop containing nucleoside triphosphate hydrolases"/>
    <property type="match status" value="1"/>
</dbReference>
<evidence type="ECO:0000313" key="3">
    <source>
        <dbReference type="EMBL" id="NDV37052.1"/>
    </source>
</evidence>
<proteinExistence type="predicted"/>
<dbReference type="SMART" id="SM00175">
    <property type="entry name" value="RAB"/>
    <property type="match status" value="1"/>
</dbReference>
<dbReference type="InterPro" id="IPR001806">
    <property type="entry name" value="Small_GTPase"/>
</dbReference>
<dbReference type="PROSITE" id="PS51420">
    <property type="entry name" value="RHO"/>
    <property type="match status" value="1"/>
</dbReference>
<protein>
    <submittedName>
        <fullName evidence="3">Uncharacterized protein</fullName>
    </submittedName>
</protein>
<dbReference type="InterPro" id="IPR003578">
    <property type="entry name" value="Small_GTPase_Rho"/>
</dbReference>
<dbReference type="AlphaFoldDB" id="A0A6B2LIY9"/>
<evidence type="ECO:0000256" key="1">
    <source>
        <dbReference type="ARBA" id="ARBA00022741"/>
    </source>
</evidence>
<dbReference type="CDD" id="cd00157">
    <property type="entry name" value="Rho"/>
    <property type="match status" value="1"/>
</dbReference>
<name>A0A6B2LIY9_9EUKA</name>
<dbReference type="PROSITE" id="PS51421">
    <property type="entry name" value="RAS"/>
    <property type="match status" value="1"/>
</dbReference>
<dbReference type="Pfam" id="PF00071">
    <property type="entry name" value="Ras"/>
    <property type="match status" value="1"/>
</dbReference>
<organism evidence="3">
    <name type="scientific">Arcella intermedia</name>
    <dbReference type="NCBI Taxonomy" id="1963864"/>
    <lineage>
        <taxon>Eukaryota</taxon>
        <taxon>Amoebozoa</taxon>
        <taxon>Tubulinea</taxon>
        <taxon>Elardia</taxon>
        <taxon>Arcellinida</taxon>
        <taxon>Sphaerothecina</taxon>
        <taxon>Arcellidae</taxon>
        <taxon>Arcella</taxon>
    </lineage>
</organism>
<dbReference type="InterPro" id="IPR027417">
    <property type="entry name" value="P-loop_NTPase"/>
</dbReference>
<dbReference type="PRINTS" id="PR00449">
    <property type="entry name" value="RASTRNSFRMNG"/>
</dbReference>
<dbReference type="SMART" id="SM00173">
    <property type="entry name" value="RAS"/>
    <property type="match status" value="1"/>
</dbReference>
<reference evidence="3" key="1">
    <citation type="journal article" date="2020" name="J. Eukaryot. Microbiol.">
        <title>De novo Sequencing, Assembly and Annotation of the Transcriptome for the Free-Living Testate Amoeba Arcella intermedia.</title>
        <authorList>
            <person name="Ribeiro G.M."/>
            <person name="Porfirio-Sousa A.L."/>
            <person name="Maurer-Alcala X.X."/>
            <person name="Katz L.A."/>
            <person name="Lahr D.J.G."/>
        </authorList>
    </citation>
    <scope>NUCLEOTIDE SEQUENCE</scope>
</reference>
<dbReference type="EMBL" id="GIBP01008083">
    <property type="protein sequence ID" value="NDV37052.1"/>
    <property type="molecule type" value="Transcribed_RNA"/>
</dbReference>
<dbReference type="GO" id="GO:0005525">
    <property type="term" value="F:GTP binding"/>
    <property type="evidence" value="ECO:0007669"/>
    <property type="project" value="UniProtKB-KW"/>
</dbReference>
<evidence type="ECO:0000256" key="2">
    <source>
        <dbReference type="ARBA" id="ARBA00023134"/>
    </source>
</evidence>
<sequence>MVSVYLSATFLKDYEPTIFDVFEGNVRTGDRTVAFSLCDVAGGSTYEKLDLKKLRGVCYLDTDVYIICFSVVDRASFEHVKEEWYPEITAKGPVSVLLVGTKIDLRDAPEGKEEERERELKKAGIVPVTTEEGTNLANEINALGYMECSVLESVNLKEIFDTAIKAALAGDSNKKSDNCNVM</sequence>
<dbReference type="SMART" id="SM00174">
    <property type="entry name" value="RHO"/>
    <property type="match status" value="1"/>
</dbReference>
<dbReference type="PANTHER" id="PTHR24072">
    <property type="entry name" value="RHO FAMILY GTPASE"/>
    <property type="match status" value="1"/>
</dbReference>
<dbReference type="GO" id="GO:0007264">
    <property type="term" value="P:small GTPase-mediated signal transduction"/>
    <property type="evidence" value="ECO:0007669"/>
    <property type="project" value="InterPro"/>
</dbReference>
<keyword evidence="2" id="KW-0342">GTP-binding</keyword>
<dbReference type="Gene3D" id="3.40.50.300">
    <property type="entry name" value="P-loop containing nucleotide triphosphate hydrolases"/>
    <property type="match status" value="1"/>
</dbReference>